<protein>
    <submittedName>
        <fullName evidence="8">Uncharacterized protein</fullName>
    </submittedName>
</protein>
<keyword evidence="9" id="KW-1185">Reference proteome</keyword>
<gene>
    <name evidence="8" type="ORF">SS7213T_12262</name>
</gene>
<evidence type="ECO:0000256" key="5">
    <source>
        <dbReference type="SAM" id="Phobius"/>
    </source>
</evidence>
<dbReference type="Gene3D" id="2.40.50.140">
    <property type="entry name" value="Nucleic acid-binding proteins"/>
    <property type="match status" value="1"/>
</dbReference>
<dbReference type="Pfam" id="PF01957">
    <property type="entry name" value="NfeD"/>
    <property type="match status" value="1"/>
</dbReference>
<evidence type="ECO:0000259" key="7">
    <source>
        <dbReference type="Pfam" id="PF24961"/>
    </source>
</evidence>
<proteinExistence type="predicted"/>
<dbReference type="InterPro" id="IPR002810">
    <property type="entry name" value="NfeD-like_C"/>
</dbReference>
<evidence type="ECO:0000313" key="8">
    <source>
        <dbReference type="EMBL" id="EHJ06849.1"/>
    </source>
</evidence>
<name>G5JLT3_9STAP</name>
<accession>G5JLT3</accession>
<dbReference type="SUPFAM" id="SSF141322">
    <property type="entry name" value="NfeD domain-like"/>
    <property type="match status" value="1"/>
</dbReference>
<feature type="transmembrane region" description="Helical" evidence="5">
    <location>
        <begin position="124"/>
        <end position="146"/>
    </location>
</feature>
<dbReference type="PANTHER" id="PTHR33507">
    <property type="entry name" value="INNER MEMBRANE PROTEIN YBBJ"/>
    <property type="match status" value="1"/>
</dbReference>
<dbReference type="PANTHER" id="PTHR33507:SF3">
    <property type="entry name" value="INNER MEMBRANE PROTEIN YBBJ"/>
    <property type="match status" value="1"/>
</dbReference>
<organism evidence="8 9">
    <name type="scientific">Staphylococcus simiae CCM 7213 = CCUG 51256</name>
    <dbReference type="NCBI Taxonomy" id="911238"/>
    <lineage>
        <taxon>Bacteria</taxon>
        <taxon>Bacillati</taxon>
        <taxon>Bacillota</taxon>
        <taxon>Bacilli</taxon>
        <taxon>Bacillales</taxon>
        <taxon>Staphylococcaceae</taxon>
        <taxon>Staphylococcus</taxon>
    </lineage>
</organism>
<dbReference type="AlphaFoldDB" id="G5JLT3"/>
<comment type="subcellular location">
    <subcellularLocation>
        <location evidence="1">Membrane</location>
        <topology evidence="1">Multi-pass membrane protein</topology>
    </subcellularLocation>
</comment>
<comment type="caution">
    <text evidence="8">The sequence shown here is derived from an EMBL/GenBank/DDBJ whole genome shotgun (WGS) entry which is preliminary data.</text>
</comment>
<feature type="transmembrane region" description="Helical" evidence="5">
    <location>
        <begin position="29"/>
        <end position="51"/>
    </location>
</feature>
<evidence type="ECO:0000259" key="6">
    <source>
        <dbReference type="Pfam" id="PF01957"/>
    </source>
</evidence>
<sequence length="235" mass="26024">MDYINVIKMTKFLAFTIDNDWIKQLSEAIVNPVISLLLTCIVFLGFVYQLYSKHINAAGILSSIALLLLFFGFLVQGDVNLHSVLLFSIGVILVVIELFVVGAVIGLIGMTLITISIITLGDNLLLMLGNVIVALIFTIIEWVILVKIFNRKIPFLDKVILKDSTSSEAGYISQDNRSHLVGKKAQTVTDLRPAGIIFCENERIDAVSDGNFILRNKTVEILEVEGSRVVVRETN</sequence>
<evidence type="ECO:0000256" key="4">
    <source>
        <dbReference type="ARBA" id="ARBA00023136"/>
    </source>
</evidence>
<evidence type="ECO:0000256" key="3">
    <source>
        <dbReference type="ARBA" id="ARBA00022989"/>
    </source>
</evidence>
<dbReference type="PATRIC" id="fig|911238.3.peg.2163"/>
<dbReference type="EMBL" id="AEUN01000537">
    <property type="protein sequence ID" value="EHJ06849.1"/>
    <property type="molecule type" value="Genomic_DNA"/>
</dbReference>
<dbReference type="GO" id="GO:0005886">
    <property type="term" value="C:plasma membrane"/>
    <property type="evidence" value="ECO:0007669"/>
    <property type="project" value="TreeGrafter"/>
</dbReference>
<feature type="domain" description="NfeD integral membrane" evidence="7">
    <location>
        <begin position="34"/>
        <end position="146"/>
    </location>
</feature>
<reference evidence="8 9" key="1">
    <citation type="journal article" date="2012" name="BMC Genomics">
        <title>Comparative genomic analysis of the genus Staphylococcus including Staphylococcus aureus and its newly described sister species Staphylococcus simiae.</title>
        <authorList>
            <person name="Suzuki H."/>
            <person name="Lefebure T."/>
            <person name="Pavinski Bitar P."/>
            <person name="Stanhope M.J."/>
        </authorList>
    </citation>
    <scope>NUCLEOTIDE SEQUENCE [LARGE SCALE GENOMIC DNA]</scope>
    <source>
        <strain evidence="8 9">CCM 7213</strain>
    </source>
</reference>
<dbReference type="InterPro" id="IPR052165">
    <property type="entry name" value="Membrane_assoc_protease"/>
</dbReference>
<evidence type="ECO:0000256" key="2">
    <source>
        <dbReference type="ARBA" id="ARBA00022692"/>
    </source>
</evidence>
<evidence type="ECO:0000256" key="1">
    <source>
        <dbReference type="ARBA" id="ARBA00004141"/>
    </source>
</evidence>
<keyword evidence="2 5" id="KW-0812">Transmembrane</keyword>
<feature type="domain" description="NfeD-like C-terminal" evidence="6">
    <location>
        <begin position="179"/>
        <end position="232"/>
    </location>
</feature>
<dbReference type="Pfam" id="PF24961">
    <property type="entry name" value="NfeD_membrane"/>
    <property type="match status" value="1"/>
</dbReference>
<dbReference type="Proteomes" id="UP000005413">
    <property type="component" value="Unassembled WGS sequence"/>
</dbReference>
<evidence type="ECO:0000313" key="9">
    <source>
        <dbReference type="Proteomes" id="UP000005413"/>
    </source>
</evidence>
<dbReference type="InterPro" id="IPR012340">
    <property type="entry name" value="NA-bd_OB-fold"/>
</dbReference>
<feature type="transmembrane region" description="Helical" evidence="5">
    <location>
        <begin position="57"/>
        <end position="75"/>
    </location>
</feature>
<keyword evidence="4 5" id="KW-0472">Membrane</keyword>
<keyword evidence="3 5" id="KW-1133">Transmembrane helix</keyword>
<feature type="transmembrane region" description="Helical" evidence="5">
    <location>
        <begin position="87"/>
        <end position="118"/>
    </location>
</feature>
<dbReference type="InterPro" id="IPR056739">
    <property type="entry name" value="NfeD_membrane"/>
</dbReference>